<dbReference type="Proteomes" id="UP000516052">
    <property type="component" value="Chromosome"/>
</dbReference>
<sequence>MSFEERLLDELKRDAVLRDVARVPVRRRVVRRGLLAGAVCAAVAVGWAVLPTSSDSAAYAVEKNSDGSVTLSVKEAGGEEVALRLVSVPEEIRRGGMAVDVASGTCADDPGDPMPEWVENTTGPDKAVRKYLAWKVTLKSEGVAPYVVWVREDDGKFVPCVPDKS</sequence>
<dbReference type="KEGG" id="sroi:IAG44_22745"/>
<gene>
    <name evidence="1" type="ORF">IAG44_22745</name>
</gene>
<organism evidence="1 2">
    <name type="scientific">Streptomyces roseirectus</name>
    <dbReference type="NCBI Taxonomy" id="2768066"/>
    <lineage>
        <taxon>Bacteria</taxon>
        <taxon>Bacillati</taxon>
        <taxon>Actinomycetota</taxon>
        <taxon>Actinomycetes</taxon>
        <taxon>Kitasatosporales</taxon>
        <taxon>Streptomycetaceae</taxon>
        <taxon>Streptomyces</taxon>
    </lineage>
</organism>
<proteinExistence type="predicted"/>
<dbReference type="EMBL" id="CP060828">
    <property type="protein sequence ID" value="QNP71954.1"/>
    <property type="molecule type" value="Genomic_DNA"/>
</dbReference>
<reference evidence="1 2" key="1">
    <citation type="submission" date="2020-08" db="EMBL/GenBank/DDBJ databases">
        <title>A novel species.</title>
        <authorList>
            <person name="Gao J."/>
        </authorList>
    </citation>
    <scope>NUCLEOTIDE SEQUENCE [LARGE SCALE GENOMIC DNA]</scope>
    <source>
        <strain evidence="1 2">CRXT-G-22</strain>
    </source>
</reference>
<protein>
    <submittedName>
        <fullName evidence="1">Uncharacterized protein</fullName>
    </submittedName>
</protein>
<evidence type="ECO:0000313" key="2">
    <source>
        <dbReference type="Proteomes" id="UP000516052"/>
    </source>
</evidence>
<keyword evidence="2" id="KW-1185">Reference proteome</keyword>
<name>A0A7H0IGN8_9ACTN</name>
<accession>A0A7H0IGN8</accession>
<dbReference type="RefSeq" id="WP_187748911.1">
    <property type="nucleotide sequence ID" value="NZ_CP060828.1"/>
</dbReference>
<evidence type="ECO:0000313" key="1">
    <source>
        <dbReference type="EMBL" id="QNP71954.1"/>
    </source>
</evidence>
<dbReference type="AlphaFoldDB" id="A0A7H0IGN8"/>